<accession>A0A2V3J2F3</accession>
<feature type="compositionally biased region" description="Pro residues" evidence="1">
    <location>
        <begin position="159"/>
        <end position="170"/>
    </location>
</feature>
<feature type="compositionally biased region" description="Low complexity" evidence="1">
    <location>
        <begin position="143"/>
        <end position="157"/>
    </location>
</feature>
<evidence type="ECO:0000313" key="5">
    <source>
        <dbReference type="Proteomes" id="UP000247409"/>
    </source>
</evidence>
<dbReference type="SUPFAM" id="SSF81383">
    <property type="entry name" value="F-box domain"/>
    <property type="match status" value="1"/>
</dbReference>
<dbReference type="Pfam" id="PF00646">
    <property type="entry name" value="F-box"/>
    <property type="match status" value="1"/>
</dbReference>
<dbReference type="PANTHER" id="PTHR24020:SF84">
    <property type="entry name" value="VWFA DOMAIN-CONTAINING PROTEIN"/>
    <property type="match status" value="1"/>
</dbReference>
<dbReference type="PRINTS" id="PR00453">
    <property type="entry name" value="VWFADOMAIN"/>
</dbReference>
<dbReference type="Pfam" id="PF00092">
    <property type="entry name" value="VWA"/>
    <property type="match status" value="1"/>
</dbReference>
<dbReference type="PANTHER" id="PTHR24020">
    <property type="entry name" value="COLLAGEN ALPHA"/>
    <property type="match status" value="1"/>
</dbReference>
<dbReference type="InterPro" id="IPR002035">
    <property type="entry name" value="VWF_A"/>
</dbReference>
<dbReference type="PROSITE" id="PS50181">
    <property type="entry name" value="FBOX"/>
    <property type="match status" value="1"/>
</dbReference>
<feature type="compositionally biased region" description="Basic residues" evidence="1">
    <location>
        <begin position="11"/>
        <end position="25"/>
    </location>
</feature>
<dbReference type="InterPro" id="IPR050525">
    <property type="entry name" value="ECM_Assembly_Org"/>
</dbReference>
<protein>
    <submittedName>
        <fullName evidence="4">Cochlin</fullName>
    </submittedName>
</protein>
<reference evidence="4 5" key="1">
    <citation type="journal article" date="2018" name="Mol. Biol. Evol.">
        <title>Analysis of the draft genome of the red seaweed Gracilariopsis chorda provides insights into genome size evolution in Rhodophyta.</title>
        <authorList>
            <person name="Lee J."/>
            <person name="Yang E.C."/>
            <person name="Graf L."/>
            <person name="Yang J.H."/>
            <person name="Qiu H."/>
            <person name="Zel Zion U."/>
            <person name="Chan C.X."/>
            <person name="Stephens T.G."/>
            <person name="Weber A.P.M."/>
            <person name="Boo G.H."/>
            <person name="Boo S.M."/>
            <person name="Kim K.M."/>
            <person name="Shin Y."/>
            <person name="Jung M."/>
            <person name="Lee S.J."/>
            <person name="Yim H.S."/>
            <person name="Lee J.H."/>
            <person name="Bhattacharya D."/>
            <person name="Yoon H.S."/>
        </authorList>
    </citation>
    <scope>NUCLEOTIDE SEQUENCE [LARGE SCALE GENOMIC DNA]</scope>
    <source>
        <strain evidence="4 5">SKKU-2015</strain>
        <tissue evidence="4">Whole body</tissue>
    </source>
</reference>
<dbReference type="SMART" id="SM00327">
    <property type="entry name" value="VWA"/>
    <property type="match status" value="1"/>
</dbReference>
<name>A0A2V3J2F3_9FLOR</name>
<dbReference type="InterPro" id="IPR001810">
    <property type="entry name" value="F-box_dom"/>
</dbReference>
<dbReference type="EMBL" id="NBIV01000015">
    <property type="protein sequence ID" value="PXF48282.1"/>
    <property type="molecule type" value="Genomic_DNA"/>
</dbReference>
<dbReference type="PROSITE" id="PS50234">
    <property type="entry name" value="VWFA"/>
    <property type="match status" value="1"/>
</dbReference>
<evidence type="ECO:0000259" key="3">
    <source>
        <dbReference type="PROSITE" id="PS50234"/>
    </source>
</evidence>
<keyword evidence="5" id="KW-1185">Reference proteome</keyword>
<feature type="domain" description="VWFA" evidence="3">
    <location>
        <begin position="195"/>
        <end position="362"/>
    </location>
</feature>
<gene>
    <name evidence="4" type="ORF">BWQ96_01971</name>
</gene>
<dbReference type="InterPro" id="IPR036465">
    <property type="entry name" value="vWFA_dom_sf"/>
</dbReference>
<evidence type="ECO:0000259" key="2">
    <source>
        <dbReference type="PROSITE" id="PS50181"/>
    </source>
</evidence>
<dbReference type="Gene3D" id="1.20.1280.50">
    <property type="match status" value="1"/>
</dbReference>
<dbReference type="OrthoDB" id="10256829at2759"/>
<dbReference type="AlphaFoldDB" id="A0A2V3J2F3"/>
<organism evidence="4 5">
    <name type="scientific">Gracilariopsis chorda</name>
    <dbReference type="NCBI Taxonomy" id="448386"/>
    <lineage>
        <taxon>Eukaryota</taxon>
        <taxon>Rhodophyta</taxon>
        <taxon>Florideophyceae</taxon>
        <taxon>Rhodymeniophycidae</taxon>
        <taxon>Gracilariales</taxon>
        <taxon>Gracilariaceae</taxon>
        <taxon>Gracilariopsis</taxon>
    </lineage>
</organism>
<evidence type="ECO:0000313" key="4">
    <source>
        <dbReference type="EMBL" id="PXF48282.1"/>
    </source>
</evidence>
<sequence length="362" mass="39934">MSPVTPTPLQHHLHHHQQQQQHHLHKPTFDLTALPDELISMCYADLPATDLVALEHVSRRLRHLIAYDSVCWRRCTDARWGHLTTNSVLLPSAARHAGTWKNLYSEKAICDAKNNPWLTLCQSEMLAILDLIKQHPVAPHLPTTSHWSTTTNATHHSPPSEPATPPPDKPSPLFSFSSPASVMAHPAPMHHQCINIVLLIDASSSVTDDDFDAMKNFARALVASLRHTHPKSAVALVQFNQHPKVEISLTPVSKAKLTTAIDNMEQLMGSTDIAAPIRRAREILSVEALPGDRAIVLLTDGQTHADELHESEKEARRAYEEVGARMFTLGVGRDVDELGLGRVASGSEGGMNFTLRRLGSTK</sequence>
<comment type="caution">
    <text evidence="4">The sequence shown here is derived from an EMBL/GenBank/DDBJ whole genome shotgun (WGS) entry which is preliminary data.</text>
</comment>
<evidence type="ECO:0000256" key="1">
    <source>
        <dbReference type="SAM" id="MobiDB-lite"/>
    </source>
</evidence>
<proteinExistence type="predicted"/>
<dbReference type="SMART" id="SM00256">
    <property type="entry name" value="FBOX"/>
    <property type="match status" value="1"/>
</dbReference>
<dbReference type="Proteomes" id="UP000247409">
    <property type="component" value="Unassembled WGS sequence"/>
</dbReference>
<feature type="region of interest" description="Disordered" evidence="1">
    <location>
        <begin position="1"/>
        <end position="25"/>
    </location>
</feature>
<feature type="domain" description="F-box" evidence="2">
    <location>
        <begin position="28"/>
        <end position="75"/>
    </location>
</feature>
<dbReference type="InterPro" id="IPR036047">
    <property type="entry name" value="F-box-like_dom_sf"/>
</dbReference>
<dbReference type="STRING" id="448386.A0A2V3J2F3"/>
<dbReference type="Gene3D" id="3.40.50.410">
    <property type="entry name" value="von Willebrand factor, type A domain"/>
    <property type="match status" value="1"/>
</dbReference>
<dbReference type="CDD" id="cd00198">
    <property type="entry name" value="vWFA"/>
    <property type="match status" value="1"/>
</dbReference>
<feature type="region of interest" description="Disordered" evidence="1">
    <location>
        <begin position="142"/>
        <end position="177"/>
    </location>
</feature>
<dbReference type="SUPFAM" id="SSF53300">
    <property type="entry name" value="vWA-like"/>
    <property type="match status" value="1"/>
</dbReference>